<reference evidence="1 2" key="1">
    <citation type="submission" date="2024-06" db="EMBL/GenBank/DDBJ databases">
        <title>A chromosome level genome sequence of Diviner's sage (Salvia divinorum).</title>
        <authorList>
            <person name="Ford S.A."/>
            <person name="Ro D.-K."/>
            <person name="Ness R.W."/>
            <person name="Phillips M.A."/>
        </authorList>
    </citation>
    <scope>NUCLEOTIDE SEQUENCE [LARGE SCALE GENOMIC DNA]</scope>
    <source>
        <strain evidence="1">SAF-2024a</strain>
        <tissue evidence="1">Leaf</tissue>
    </source>
</reference>
<protein>
    <submittedName>
        <fullName evidence="1">MYG1 protein-like isoform X2</fullName>
    </submittedName>
</protein>
<comment type="caution">
    <text evidence="1">The sequence shown here is derived from an EMBL/GenBank/DDBJ whole genome shotgun (WGS) entry which is preliminary data.</text>
</comment>
<dbReference type="Proteomes" id="UP001567538">
    <property type="component" value="Unassembled WGS sequence"/>
</dbReference>
<dbReference type="Pfam" id="PF03690">
    <property type="entry name" value="MYG1_exonuc"/>
    <property type="match status" value="1"/>
</dbReference>
<accession>A0ABD1HB24</accession>
<sequence>MNFLSISFAGAMQRRAFTAVLNRIPSCGFRSLSSSAAPKRVGTHDGKFHCDEALGCFMIRRTAKFHDADIVRSRDPLVLDKLDAVLDVGGVYDPSRDRYDHHQKGFEEVFGCGYVTKLSSAGLVYKHYGKEIIAKEVQLDSDHPDVDRLFLTVYKNFIEAVDAIDNGISQYNTTQLPRFVNNTSLSLRVERLNPDGICPNQSLAKEDESFQQAMKVAGNEFLECINFHAKSWLPARSIVINSLLARKSIDSSGEIIMLTNSVPWKLHIFELEKELKITPIIKYVVYADDRSEKWRLQAVAVGPDKFDSRKPLPLSWRGLNDDELSQASGIGGCTFVHISGFIGGNRTYDGALAMARTSLMLA</sequence>
<organism evidence="1 2">
    <name type="scientific">Salvia divinorum</name>
    <name type="common">Maria pastora</name>
    <name type="synonym">Diviner's sage</name>
    <dbReference type="NCBI Taxonomy" id="28513"/>
    <lineage>
        <taxon>Eukaryota</taxon>
        <taxon>Viridiplantae</taxon>
        <taxon>Streptophyta</taxon>
        <taxon>Embryophyta</taxon>
        <taxon>Tracheophyta</taxon>
        <taxon>Spermatophyta</taxon>
        <taxon>Magnoliopsida</taxon>
        <taxon>eudicotyledons</taxon>
        <taxon>Gunneridae</taxon>
        <taxon>Pentapetalae</taxon>
        <taxon>asterids</taxon>
        <taxon>lamiids</taxon>
        <taxon>Lamiales</taxon>
        <taxon>Lamiaceae</taxon>
        <taxon>Nepetoideae</taxon>
        <taxon>Mentheae</taxon>
        <taxon>Salviinae</taxon>
        <taxon>Salvia</taxon>
        <taxon>Salvia subgen. Calosphace</taxon>
    </lineage>
</organism>
<keyword evidence="2" id="KW-1185">Reference proteome</keyword>
<gene>
    <name evidence="1" type="ORF">AAHA92_13857</name>
</gene>
<dbReference type="AlphaFoldDB" id="A0ABD1HB24"/>
<evidence type="ECO:0000313" key="1">
    <source>
        <dbReference type="EMBL" id="KAL1553145.1"/>
    </source>
</evidence>
<dbReference type="PANTHER" id="PTHR11215:SF3">
    <property type="entry name" value="METAL-DEPENDENT PROTEIN HYDROLASE ISOFORM 1"/>
    <property type="match status" value="1"/>
</dbReference>
<proteinExistence type="predicted"/>
<evidence type="ECO:0000313" key="2">
    <source>
        <dbReference type="Proteomes" id="UP001567538"/>
    </source>
</evidence>
<name>A0ABD1HB24_SALDI</name>
<dbReference type="EMBL" id="JBEAFC010000006">
    <property type="protein sequence ID" value="KAL1553145.1"/>
    <property type="molecule type" value="Genomic_DNA"/>
</dbReference>
<dbReference type="PANTHER" id="PTHR11215">
    <property type="entry name" value="METAL DEPENDENT HYDROLASE - RELATED"/>
    <property type="match status" value="1"/>
</dbReference>
<dbReference type="InterPro" id="IPR003226">
    <property type="entry name" value="MYG1_exonuclease"/>
</dbReference>